<feature type="compositionally biased region" description="Low complexity" evidence="6">
    <location>
        <begin position="626"/>
        <end position="644"/>
    </location>
</feature>
<feature type="compositionally biased region" description="Low complexity" evidence="6">
    <location>
        <begin position="653"/>
        <end position="675"/>
    </location>
</feature>
<feature type="compositionally biased region" description="Pro residues" evidence="6">
    <location>
        <begin position="676"/>
        <end position="690"/>
    </location>
</feature>
<keyword evidence="2" id="KW-0805">Transcription regulation</keyword>
<dbReference type="Gene3D" id="4.10.240.10">
    <property type="entry name" value="Zn(2)-C6 fungal-type DNA-binding domain"/>
    <property type="match status" value="1"/>
</dbReference>
<evidence type="ECO:0000256" key="2">
    <source>
        <dbReference type="ARBA" id="ARBA00023015"/>
    </source>
</evidence>
<dbReference type="CDD" id="cd12148">
    <property type="entry name" value="fungal_TF_MHR"/>
    <property type="match status" value="1"/>
</dbReference>
<organism evidence="8 9">
    <name type="scientific">Byssothecium circinans</name>
    <dbReference type="NCBI Taxonomy" id="147558"/>
    <lineage>
        <taxon>Eukaryota</taxon>
        <taxon>Fungi</taxon>
        <taxon>Dikarya</taxon>
        <taxon>Ascomycota</taxon>
        <taxon>Pezizomycotina</taxon>
        <taxon>Dothideomycetes</taxon>
        <taxon>Pleosporomycetidae</taxon>
        <taxon>Pleosporales</taxon>
        <taxon>Massarineae</taxon>
        <taxon>Massarinaceae</taxon>
        <taxon>Byssothecium</taxon>
    </lineage>
</organism>
<keyword evidence="3" id="KW-0238">DNA-binding</keyword>
<evidence type="ECO:0000313" key="9">
    <source>
        <dbReference type="Proteomes" id="UP000800035"/>
    </source>
</evidence>
<dbReference type="GO" id="GO:0000976">
    <property type="term" value="F:transcription cis-regulatory region binding"/>
    <property type="evidence" value="ECO:0007669"/>
    <property type="project" value="TreeGrafter"/>
</dbReference>
<evidence type="ECO:0000256" key="3">
    <source>
        <dbReference type="ARBA" id="ARBA00023125"/>
    </source>
</evidence>
<feature type="region of interest" description="Disordered" evidence="6">
    <location>
        <begin position="611"/>
        <end position="698"/>
    </location>
</feature>
<evidence type="ECO:0000256" key="1">
    <source>
        <dbReference type="ARBA" id="ARBA00004123"/>
    </source>
</evidence>
<gene>
    <name evidence="8" type="ORF">CC80DRAFT_522120</name>
</gene>
<sequence>MLPSPTDIPKKSSEPQLNRACEGCRTSKVRCLPLPGSSSQCQRCAKAERQCVFAAPAKRRQRKRTDVRVAELEREVRQLTSLLRPNTASISPVAEADPGHSDGSMDEDEEHSEAVEGSTSALGRPDEDSTRKYWTSDVRSAPGPGVYKSSKPDLLQEVTHPTGQDLLQPTDQDILDRGVITEDLAEELLNIYRDELVHDYPASVVPADWTVQDLRSKKPALFHAVMAAASQSKGSALSNKLHEEIIYLYARSLFIRGEKGLQWIQAIFVTLVYYTPPNHPAQMQIYQYMNIAGSMALELGLASKPRTHEELPKRAIRSLQKISSAGELLENCRTILALYTLMAGLGVRLRRPNILQFNSWLEECQNILSLSPAIEDRRVIAWLKMQRTVDEAYNAFGFDDASTSFTLSELRVQAILRVFEKKMHDWKKSIPEDIWTASLTIEFHQNMMSMWEFAMDGGRYDAPEFRNRHLTLPALDDESLIQQPETLLSRTALQVSATIMCISSAHAVLDAILQIPTPKLQKSPGIVFVRSIYSLVVLLRADYAIGTDAGGMGEYLESQNLNIDYYIDALLKMIEEAIGPQKCRIPSHWLFVMQEKIVAWHREHRKWREGGRHLLRGKKKEGDGNANATATAHVASSSTTATTTDIYTPPEFSLSGPLPPTSSSSSSAPLDNSIPPIQPQQQQPPHPQQPLPDFNNLTTPFPWQFQTRLFNQNTNPQRDPSTYGASGPDMMDFSSAFSNGDLYLWSDMADNFGGWIPQGGSMYSDAQFGGMGGGQGF</sequence>
<feature type="domain" description="Zn(2)-C6 fungal-type" evidence="7">
    <location>
        <begin position="20"/>
        <end position="53"/>
    </location>
</feature>
<evidence type="ECO:0000313" key="8">
    <source>
        <dbReference type="EMBL" id="KAF1962220.1"/>
    </source>
</evidence>
<reference evidence="8" key="1">
    <citation type="journal article" date="2020" name="Stud. Mycol.">
        <title>101 Dothideomycetes genomes: a test case for predicting lifestyles and emergence of pathogens.</title>
        <authorList>
            <person name="Haridas S."/>
            <person name="Albert R."/>
            <person name="Binder M."/>
            <person name="Bloem J."/>
            <person name="Labutti K."/>
            <person name="Salamov A."/>
            <person name="Andreopoulos B."/>
            <person name="Baker S."/>
            <person name="Barry K."/>
            <person name="Bills G."/>
            <person name="Bluhm B."/>
            <person name="Cannon C."/>
            <person name="Castanera R."/>
            <person name="Culley D."/>
            <person name="Daum C."/>
            <person name="Ezra D."/>
            <person name="Gonzalez J."/>
            <person name="Henrissat B."/>
            <person name="Kuo A."/>
            <person name="Liang C."/>
            <person name="Lipzen A."/>
            <person name="Lutzoni F."/>
            <person name="Magnuson J."/>
            <person name="Mondo S."/>
            <person name="Nolan M."/>
            <person name="Ohm R."/>
            <person name="Pangilinan J."/>
            <person name="Park H.-J."/>
            <person name="Ramirez L."/>
            <person name="Alfaro M."/>
            <person name="Sun H."/>
            <person name="Tritt A."/>
            <person name="Yoshinaga Y."/>
            <person name="Zwiers L.-H."/>
            <person name="Turgeon B."/>
            <person name="Goodwin S."/>
            <person name="Spatafora J."/>
            <person name="Crous P."/>
            <person name="Grigoriev I."/>
        </authorList>
    </citation>
    <scope>NUCLEOTIDE SEQUENCE</scope>
    <source>
        <strain evidence="8">CBS 675.92</strain>
    </source>
</reference>
<dbReference type="PANTHER" id="PTHR31845">
    <property type="entry name" value="FINGER DOMAIN PROTEIN, PUTATIVE-RELATED"/>
    <property type="match status" value="1"/>
</dbReference>
<dbReference type="PROSITE" id="PS50048">
    <property type="entry name" value="ZN2_CY6_FUNGAL_2"/>
    <property type="match status" value="1"/>
</dbReference>
<accession>A0A6A5UD38</accession>
<evidence type="ECO:0000256" key="4">
    <source>
        <dbReference type="ARBA" id="ARBA00023163"/>
    </source>
</evidence>
<protein>
    <recommendedName>
        <fullName evidence="7">Zn(2)-C6 fungal-type domain-containing protein</fullName>
    </recommendedName>
</protein>
<dbReference type="InterPro" id="IPR001138">
    <property type="entry name" value="Zn2Cys6_DnaBD"/>
</dbReference>
<comment type="subcellular location">
    <subcellularLocation>
        <location evidence="1">Nucleus</location>
    </subcellularLocation>
</comment>
<evidence type="ECO:0000256" key="6">
    <source>
        <dbReference type="SAM" id="MobiDB-lite"/>
    </source>
</evidence>
<dbReference type="Proteomes" id="UP000800035">
    <property type="component" value="Unassembled WGS sequence"/>
</dbReference>
<name>A0A6A5UD38_9PLEO</name>
<evidence type="ECO:0000256" key="5">
    <source>
        <dbReference type="ARBA" id="ARBA00023242"/>
    </source>
</evidence>
<dbReference type="InterPro" id="IPR036864">
    <property type="entry name" value="Zn2-C6_fun-type_DNA-bd_sf"/>
</dbReference>
<dbReference type="OrthoDB" id="5226580at2759"/>
<dbReference type="GO" id="GO:0008270">
    <property type="term" value="F:zinc ion binding"/>
    <property type="evidence" value="ECO:0007669"/>
    <property type="project" value="InterPro"/>
</dbReference>
<keyword evidence="5" id="KW-0539">Nucleus</keyword>
<keyword evidence="4" id="KW-0804">Transcription</keyword>
<dbReference type="PROSITE" id="PS00463">
    <property type="entry name" value="ZN2_CY6_FUNGAL_1"/>
    <property type="match status" value="1"/>
</dbReference>
<dbReference type="AlphaFoldDB" id="A0A6A5UD38"/>
<dbReference type="GO" id="GO:0000981">
    <property type="term" value="F:DNA-binding transcription factor activity, RNA polymerase II-specific"/>
    <property type="evidence" value="ECO:0007669"/>
    <property type="project" value="InterPro"/>
</dbReference>
<dbReference type="PANTHER" id="PTHR31845:SF39">
    <property type="entry name" value="TRANSCRIPTION FACTOR PBCR-RELATED"/>
    <property type="match status" value="1"/>
</dbReference>
<dbReference type="EMBL" id="ML976979">
    <property type="protein sequence ID" value="KAF1962220.1"/>
    <property type="molecule type" value="Genomic_DNA"/>
</dbReference>
<evidence type="ECO:0000259" key="7">
    <source>
        <dbReference type="PROSITE" id="PS50048"/>
    </source>
</evidence>
<dbReference type="SUPFAM" id="SSF57701">
    <property type="entry name" value="Zn2/Cys6 DNA-binding domain"/>
    <property type="match status" value="1"/>
</dbReference>
<feature type="region of interest" description="Disordered" evidence="6">
    <location>
        <begin position="83"/>
        <end position="151"/>
    </location>
</feature>
<keyword evidence="9" id="KW-1185">Reference proteome</keyword>
<dbReference type="CDD" id="cd00067">
    <property type="entry name" value="GAL4"/>
    <property type="match status" value="1"/>
</dbReference>
<dbReference type="GO" id="GO:0005634">
    <property type="term" value="C:nucleus"/>
    <property type="evidence" value="ECO:0007669"/>
    <property type="project" value="UniProtKB-SubCell"/>
</dbReference>
<dbReference type="InterPro" id="IPR051089">
    <property type="entry name" value="prtT"/>
</dbReference>
<proteinExistence type="predicted"/>
<dbReference type="SMART" id="SM00066">
    <property type="entry name" value="GAL4"/>
    <property type="match status" value="1"/>
</dbReference>